<dbReference type="PROSITE" id="PS50853">
    <property type="entry name" value="FN3"/>
    <property type="match status" value="2"/>
</dbReference>
<dbReference type="Gene3D" id="2.60.40.10">
    <property type="entry name" value="Immunoglobulins"/>
    <property type="match status" value="23"/>
</dbReference>
<evidence type="ECO:0000256" key="2">
    <source>
        <dbReference type="ARBA" id="ARBA00006692"/>
    </source>
</evidence>
<dbReference type="InterPro" id="IPR013098">
    <property type="entry name" value="Ig_I-set"/>
</dbReference>
<dbReference type="InterPro" id="IPR011993">
    <property type="entry name" value="PH-like_dom_sf"/>
</dbReference>
<evidence type="ECO:0000259" key="11">
    <source>
        <dbReference type="PROSITE" id="PS50010"/>
    </source>
</evidence>
<feature type="domain" description="Fibronectin type-III" evidence="14">
    <location>
        <begin position="4397"/>
        <end position="4495"/>
    </location>
</feature>
<evidence type="ECO:0000256" key="7">
    <source>
        <dbReference type="ARBA" id="ARBA00023157"/>
    </source>
</evidence>
<evidence type="ECO:0000259" key="14">
    <source>
        <dbReference type="PROSITE" id="PS50853"/>
    </source>
</evidence>
<dbReference type="Proteomes" id="UP000002358">
    <property type="component" value="Chromosome 4"/>
</dbReference>
<dbReference type="PROSITE" id="PS50003">
    <property type="entry name" value="PH_DOMAIN"/>
    <property type="match status" value="1"/>
</dbReference>
<feature type="domain" description="Ig-like" evidence="13">
    <location>
        <begin position="4282"/>
        <end position="4373"/>
    </location>
</feature>
<feature type="domain" description="Ig-like" evidence="13">
    <location>
        <begin position="2490"/>
        <end position="2581"/>
    </location>
</feature>
<feature type="compositionally biased region" description="Pro residues" evidence="9">
    <location>
        <begin position="72"/>
        <end position="82"/>
    </location>
</feature>
<dbReference type="PROSITE" id="PS50835">
    <property type="entry name" value="IG_LIKE"/>
    <property type="match status" value="15"/>
</dbReference>
<feature type="compositionally biased region" description="Low complexity" evidence="9">
    <location>
        <begin position="1993"/>
        <end position="2004"/>
    </location>
</feature>
<dbReference type="SMART" id="SM00408">
    <property type="entry name" value="IGc2"/>
    <property type="match status" value="20"/>
</dbReference>
<dbReference type="InterPro" id="IPR036116">
    <property type="entry name" value="FN3_sf"/>
</dbReference>
<evidence type="ECO:0000256" key="1">
    <source>
        <dbReference type="ARBA" id="ARBA00004161"/>
    </source>
</evidence>
<dbReference type="InterPro" id="IPR036179">
    <property type="entry name" value="Ig-like_dom_sf"/>
</dbReference>
<dbReference type="CDD" id="cd00160">
    <property type="entry name" value="RhoGEF"/>
    <property type="match status" value="1"/>
</dbReference>
<dbReference type="InterPro" id="IPR003598">
    <property type="entry name" value="Ig_sub2"/>
</dbReference>
<dbReference type="GO" id="GO:0040017">
    <property type="term" value="P:positive regulation of locomotion"/>
    <property type="evidence" value="ECO:0007669"/>
    <property type="project" value="UniProtKB-ARBA"/>
</dbReference>
<dbReference type="InterPro" id="IPR013783">
    <property type="entry name" value="Ig-like_fold"/>
</dbReference>
<dbReference type="Pfam" id="PF00069">
    <property type="entry name" value="Pkinase"/>
    <property type="match status" value="2"/>
</dbReference>
<feature type="compositionally biased region" description="Basic and acidic residues" evidence="9">
    <location>
        <begin position="3242"/>
        <end position="3255"/>
    </location>
</feature>
<dbReference type="GO" id="GO:0009653">
    <property type="term" value="P:anatomical structure morphogenesis"/>
    <property type="evidence" value="ECO:0007669"/>
    <property type="project" value="UniProtKB-ARBA"/>
</dbReference>
<feature type="domain" description="Ig-like" evidence="13">
    <location>
        <begin position="3979"/>
        <end position="4069"/>
    </location>
</feature>
<dbReference type="FunFam" id="2.60.40.10:FF:000873">
    <property type="entry name" value="Muscle M-line assembly protein unc-89"/>
    <property type="match status" value="1"/>
</dbReference>
<organism evidence="15 16">
    <name type="scientific">Nasonia vitripennis</name>
    <name type="common">Parasitic wasp</name>
    <dbReference type="NCBI Taxonomy" id="7425"/>
    <lineage>
        <taxon>Eukaryota</taxon>
        <taxon>Metazoa</taxon>
        <taxon>Ecdysozoa</taxon>
        <taxon>Arthropoda</taxon>
        <taxon>Hexapoda</taxon>
        <taxon>Insecta</taxon>
        <taxon>Pterygota</taxon>
        <taxon>Neoptera</taxon>
        <taxon>Endopterygota</taxon>
        <taxon>Hymenoptera</taxon>
        <taxon>Apocrita</taxon>
        <taxon>Proctotrupomorpha</taxon>
        <taxon>Chalcidoidea</taxon>
        <taxon>Pteromalidae</taxon>
        <taxon>Pteromalinae</taxon>
        <taxon>Nasonia</taxon>
    </lineage>
</organism>
<dbReference type="SMART" id="SM00325">
    <property type="entry name" value="RhoGEF"/>
    <property type="match status" value="1"/>
</dbReference>
<evidence type="ECO:0000256" key="4">
    <source>
        <dbReference type="ARBA" id="ARBA00022737"/>
    </source>
</evidence>
<feature type="region of interest" description="Disordered" evidence="9">
    <location>
        <begin position="64"/>
        <end position="85"/>
    </location>
</feature>
<dbReference type="InterPro" id="IPR007110">
    <property type="entry name" value="Ig-like_dom"/>
</dbReference>
<dbReference type="GO" id="GO:0005524">
    <property type="term" value="F:ATP binding"/>
    <property type="evidence" value="ECO:0007669"/>
    <property type="project" value="UniProtKB-KW"/>
</dbReference>
<keyword evidence="5" id="KW-0547">Nucleotide-binding</keyword>
<evidence type="ECO:0000259" key="12">
    <source>
        <dbReference type="PROSITE" id="PS50011"/>
    </source>
</evidence>
<dbReference type="FunFam" id="2.60.40.10:FF:000032">
    <property type="entry name" value="palladin isoform X1"/>
    <property type="match status" value="1"/>
</dbReference>
<dbReference type="GeneID" id="100123490"/>
<feature type="compositionally biased region" description="Basic and acidic residues" evidence="9">
    <location>
        <begin position="3371"/>
        <end position="3382"/>
    </location>
</feature>
<feature type="region of interest" description="Disordered" evidence="9">
    <location>
        <begin position="2061"/>
        <end position="2086"/>
    </location>
</feature>
<feature type="compositionally biased region" description="Basic and acidic residues" evidence="9">
    <location>
        <begin position="3301"/>
        <end position="3313"/>
    </location>
</feature>
<dbReference type="FunFam" id="2.60.40.10:FF:000145">
    <property type="entry name" value="Myosin light chain kinase, smooth muscle"/>
    <property type="match status" value="1"/>
</dbReference>
<evidence type="ECO:0000259" key="10">
    <source>
        <dbReference type="PROSITE" id="PS50003"/>
    </source>
</evidence>
<feature type="domain" description="Ig-like" evidence="13">
    <location>
        <begin position="4179"/>
        <end position="4268"/>
    </location>
</feature>
<sequence>MSFCRITGRSRGLPKPNYFPLLPPISPADAKRFCRITGKSYGLPTHHYIPVALGCHAGSNKCKITTNQDTGGPPPPQPPPPRAEGRRHVLLKDYRYVLPVLEGEAEQQLLLQGLLQSKLEAEAAQPRFVYTVDERRCSLVFPAGLEAAVRDGDVRDVMLSRDCESVLLRLKQGRSVSLGFRELEEPGELGELYDGRGPREEVLRERERQAAESKRRKRRRQGGLSHAKRIFEEKERAAEAEELRLRAGPPIKCWKQLGSARQAKSRRSIVSSSAEWREMRRPLEVSLDWERLERPEGPEGPALRPLVAALPAPLAPGAIEPRTVDLAESWPLGSYSAPVSEETGGFEAIPLVEPFAPLTAEPDADVQRACARLAPEALADTADAARRLAQAGAEALAALPRIEEIPRLLERMREPRAQLTQLTQLGGLRGLKLDIDSAQRFVLGQSLRGGPFVPGQTLRTPRGELFVPGLTVQTPDGPLLIPGQVLDVREDRAGEPTTTPVFVAGQTLPTSLGERFVQGQTIHTSEGAKFVGGQTVLTKEGPKFVAGLVVNGSEFLPGQIVATEQGARFVPGQTMTGELGQQIFVPGQSYYRPGTRSGEAPGWEFMPGQSVETEAGQQRFVPGQTLLTSDGLQFVPGQSVGCGEESHFVPGLTVPAGAAGHKFLSGMALATPRGRQFVEGLLMKASEEAGGAETFVPGTVSRPEDESAGLEFVAARSLAEAQLAAAPPAGIPIDPKTASAVSGARTETFGHIVQTEAGLEFIAESVKRFSRGRKMVPGQLVRSKDGHRFVPGLMSEERLFVPGQIVHTEAGEQFVPGQVVETSSGPKFVPGQMVETRSGGKFVPGQTIGTPDGPQFVPGQIVETKAGPTFIPGQVISTEDEGSRFVPGQVVETSDGPHFVPGRVLESAEHGVIFVPGQIVQTEQGPRFVAPDLTDTPEGELEFSVQGFEVTPEELRLLRPQHLQYNASARGYSTESSIDADMLKRLSEAGLTIGKSASSAIPNVAVDVDPKAVELDRAILVSEKLGFQGQAAVKVAQLVSSIASLADGIVRRASDSIHRTNGQSRVAAAAQAYRQLEGGGASEGWLQDALRSTLAVAVQAALGEEAAEGRRDAVFSAVGEALRLLVSGAGAGPPEDLVEELLRTVLAPRKRESICQSLLAEASDNKIDILKWTLTAQSLEAELVLDRLSRVLEEEVGGGGGGDAIGPAFRALSERDPGLISRVLERLSGQVARLDTEQEAAEAVRSAIVRAVREYSESSLEEIFRSEEPGVVRELILQAVGLARALGMPSAASGLLSVLGDADSTRALANDPLALDMLRRLTIMRKLAAERPQLADALGTLGGEGDSERARSDPRLRALVRESAALMIVPEELPCLESSTDVPGSLLCADNSLAMEEFVMRRSRRPSATFMILKQGLQAVVPREAARSVLRGQVPYTLLDERGVQHFEPLHVFSALRLSKPAAHRFSVYCWPVPAAASSLLQEEAEIERLDLTRTSSTDDGLDLSKSDHALGYGSASRENTPSFRRISTLYQDNNNGKAENFVVVKDYTAEAESAGFSVSVGDIVEAIEFAADNSKEAKLDGAFDIGEIEDRLDSSAARHKLSVRPRRKYADSRAQLISRASSRALVRKVGGEQGWLPMSILMQTALSEDTSTGQHKPEDSRFRREAVVKELVETEEEFGRDLQLVVERYLKPLDNPAVPRAVRDNKEIIFTNLKQIAEFHNTSFGRVLIEGVKYYADQPRMLGKTFLRLERDFDKHVAYCRDEPVAQDFLQSNNEVREYFEELSHKLGDDKSVSEHLKLPIQRINDYQLLLKELVKYSTRLGEDCDDLQKALELMLGIPHRATDNKFISNIEGYKGNIHKLGRLLTHEWFTVTDREARSKERYLFLFKARILVCKVRRISEDRSVFVLKDIIRLPEVEVKDHAGEQRTFELHPKAPAGLPGYPITLSAHKDPVKAAWLKEIRQYASDVVALAEHAADDLQLSADPGADEKPSASSQEAQQQQQPGDMSRRYSSTRFSASSRLVEESYSSVSSSRVTGSELSSSFAASSSVTSSQQTAALGSAGVSESSSRTARLALSTNDAGRPQFETPIEGCQVEPSRAKLAMLHVIAGECATFECTLKSSESASKMVWLKDNKPMDDKLADRVRSSVEGSTYKLQIENVLESDSGIYIAHAANGEGSATCTAQLVVQEFTAEEKKARADANSPIFLVRLKDTELLENTYLRFMIKIKGDPAPDLKFFKDGVPIDSKNERVQIVREKADKGFYEIVIPDVQKQDAGKYSCTAQNRFGEASCEASVSVTDEKLMFAGLPEGLLEPGAEPKFVWTRDGVPFDPEERFKVLFKDSEDTLALVFQHVKPEDAGLYTCVAQTSTGNISCSAELTVQGTVNQLLKEPAKPALQSESRTSEVSAGGSAMLDLQVKGFPKPNITWTKDGKEIVAGGRIKYLWEDEESLSLVIKSVTAADAGVYKIRARNELGEDNTQIELIVKSAPKITKRMESFSVQSEETINMSVQIQGSPVPEVSWYKDNKRILESDRTRISKEADDTYTLTIKSACLEDSGSYSIIAKNEINETSQFWDCTVKYPPKITKGLGEPRLIEEGDSLTLYVEVESDYPPSVTWIKDEEVIKISDRITISDEGNRHSLQIDKLLDTDTATYKVQVANKDGARSEQTAIQVRSAPLFKKKLQDKTATENEANVELLAQVESFSKPEVSWYFAGKKISEEKKEYSMSEEGNCYKLTIKSAKTECAGKYTCKAKNEVGESSSSASLTVNFRPKLIKKLADQKVKEGETLKLTVQVSAVPAPEVQWFKDGQEVNADARIKISRDSQRLENYDLTVTLLKGTDGGVYEVRAKNDLGFVSSKSKVIVLTKSEEQSEEATKVAEEDVSAQKQTAEEEAGPEGHVKVEKHKVEVCKGSNGETITVSVSSTTEHEATMTGPNEKHTISKMTSTKVEVQELNSHDVGPQVEEIASYSYTIHEDDISSKPQNGMLVEEFSESEECGKAGNGRIDKLQVNRGVSIVSVSDDDTIKGISRDVSADDIHQSFEFQAVEECNGSNGIDEPSRLVQHQEELTTMSRARAVYSETIVEERSIDESLGSNHARNAVVEESGQNGVQTNGEKAASRQGSLLEKHDSVEYNDSRRSSTTREKAASRQGSLLEKHDSVEYNDSRRSSTTREKAASRQGSLLERHDSVEYNDSRRSSTTREKAASRQGSLLERHDSVEYNDSRRSSTTREKAASRQGSLLERHDSVEYNDSRRSSTTRENTASRQSSVLEKQSDCADHKDSRKNSLKEKSLSRQSSILEGRESVKDSRTLSRENSINKAAGSTDDNFEEDEDEDMKKLFERIKRQRSVLDEILEKKDKQEAPESQATLDKQDTRDTKDEIENGASPVIVSSSLEDRDIYETQSTQFEIKATGLPRPDAKWFKDGLPLKISKRIQYSTVGELFQLTVTKALEEDSGLYTIVFTNKLGEKSLEGFLSVEPVGELRKPKLVQPLSDADVDEGKTGVFKAVFTGDPIPEAIWSLNGEIIDTGAARHVAKVEHKLIEDALKECTYRLEIPETNPGDVGQYSLRVLNEHGEASTEADLGLRIVPIFEEFKDLLAPVGESAVWEARIKANPRPTIVWQCDGRDVTLDERFVTEDDYKNKSYKLKIKALEVCDAGKYKILASNDMGESSEEATLKPYTEQPVFTKELKEYESVRDQNNYEVEVRVTGYPRPSISWLKNGVEIFDDMRNTLTTCVEGPEVVSKWSIERFGEKDAANYSVQAMNMAGSARCLCELSLTRFPPKFFRSLPPSLDLEEAEPLELLAKCDGSPIPMVAWYKDGEIVVPDDRTKIDVLPDGTMRLSIERVKPTDSGAYKIVASNTGGDNPSQCAVAVRPESKEPYFKKGLEDLKAMVGEPLKLRVQVVAFPNPTVQWFKDGMPLRPSKEIYFSNDPNGLIGMTIDELRPEDAGLYSIVVSNELGEATGSSNVEVEEREKPPAFVATLHPMTVVEGFPAKLQVKLEGKPAPTLKWTHNGQEVVPDGEHLKIVNLPDGSQAMLIEKAGPADVGEYAVTASNSEGEECSKAQLAVLGRSNGAEPEEKPRFLSALRDASVLEGEPLSLEALIGGNPVPEVSWSKDGKPLQASERCIVSCDGKKLGLEINPSQGKDSGLYACELRNPHGSDKSSANASVRKIFQAPNFAQRFTDLQQMMGCDAKFTARVSGIPQPDVSWYLNDKPISPDDGKYKIKRDGEACCLFVKDCTYADCGRIKCRAENKEGRAECEAALAVVKELDKKQKVEPPSFLKRVGDCEVYKGMTAKFTACVTGYPEPEFEWYRDDTKLWPTDRILMESEGAGLLRMTIYHVDEDDAGKYTLRIFNPYGEAKSSGEMLFESMEPRSKRLVDQYAEYDRYRKSGIPLPLADRPIISRMMDRHLTLSWKPSIPSMPRLPVTYQVEMCELPDGDWFSARSGVRGCVCDIRNLVPFRDYRFRVRVENKYGMSEPSPYAQSYRAKLEPEPPKFYPYLPPGIDFRPETSPYFPKDFDIERPPHENYAQAPRFLRQEFDTQYGLKNQNSKLFWFVYGYPKPKMSYYFKGEPIEPGGRYDYTYTRNGQATLFINKMLERDVGEYEAVASNEHGEARQRVQLEIAEYPTFISRPEEAHGMVRKSGKFEARVTGVPYPELKWYKDWKPLAPSTRIKIQFVEPDLSILVIEDAILKDEGLYSLSARNVAGCASSSAMLHIEETETDWRYKNYTIKADVKARQKPFGEDYDLGDELGRGTQGVVYHAVERSSGNNYAAKLMHGGSELRQLVFNEMDAMNNLNHKKLLRLHDAYETDRSVTLVTELGGGGELVDNLTRNPFYTEYEIAGYVRQLLTGLDYMHKSGWGHLGLTLSDLLISHSGGDDLKIGDFGLARRIVRNKLMTLMYGMPEFVPPEVPNGEGVDYGTDMWSTGIIAYILLSGISPFRGVNDRETLTRIKEGKWNFEDERWRHISEEAKDFIRKLLEYQTERRMDAETALRHPWLQRPSDRPASDCHKIPSEHLKNYYVLYRDWYKNASCRTWYRKRRLSSAFEHPSKMVYPPGHRYTPERSPERSPERPYTPVGKKAPAARAWENRVPSREPIDTEIGIVKSESHYQNGPDTYLLQLRDTDFPVRLREYTKVANKRGTGFPRAFSDEGYDWRTPIIRERRRFTDVMDEEIDDERKARINTYGSLEAPGARRLRHELGTRLDSYAEVEAMLESKQQGQPPFLREKPQQRAIQDGEPAQLSCLAVGEPKPVVQWFKSDMVVQESNRVRVTEDAQGRSILSLQPAREQDAGIYKVVARNKLGQTVARARLVNATLPCAPDSPEVREASDSEILLRWKQPKYDGNSAILCYGLQYRQGDAIEWQDVARNIDHEFFLVHELEPNTSYNFRLAARNRLGWSEHGVPSKLSKTRAKQEEVPRVQLSRAMRHLQQLTESGREVPLEEPRPQLDYAAEGARPPRDWEREARVSERYSFVSEICRGEFSLVAKGIERASDRVVVAKILELRPETEERVEREFETLRTLCHERIALLEAAYRPRGSPVAVLILEKLQGADVLSYLASRHEYSEACVAGVVGQLLDGLQYLHWRGICHLDVQPDNVVMASVRSLQVKLVDLGSARRVSKLGCQVPRLGHPEYASPEVTNAEPAYPQSDIWQVAVLAYVLLSGVSPFRGNDANETRQNISFVRYRFEYLYKELSQEATRFLMLLFKRSPCKRPTAEECHEHRWLMPTEYMIKKRERTIFLGNRLKEYCDEYHEEKRKQATQGQGLDEAFGTQRQLARSTSIQDELLTAF</sequence>
<dbReference type="Pfam" id="PF00041">
    <property type="entry name" value="fn3"/>
    <property type="match status" value="1"/>
</dbReference>
<dbReference type="Pfam" id="PF22697">
    <property type="entry name" value="SOS1_NGEF_PH"/>
    <property type="match status" value="1"/>
</dbReference>
<dbReference type="Pfam" id="PF00621">
    <property type="entry name" value="RhoGEF"/>
    <property type="match status" value="1"/>
</dbReference>
<accession>A0A7M7QAM3</accession>
<feature type="compositionally biased region" description="Basic and acidic residues" evidence="9">
    <location>
        <begin position="5066"/>
        <end position="5077"/>
    </location>
</feature>
<feature type="compositionally biased region" description="Basic and acidic residues" evidence="9">
    <location>
        <begin position="3273"/>
        <end position="3293"/>
    </location>
</feature>
<keyword evidence="4" id="KW-0677">Repeat</keyword>
<comment type="similarity">
    <text evidence="2">Belongs to the protein kinase superfamily. CAMK Ser/Thr protein kinase family.</text>
</comment>
<dbReference type="InterPro" id="IPR000219">
    <property type="entry name" value="DH_dom"/>
</dbReference>
<feature type="domain" description="Protein kinase" evidence="12">
    <location>
        <begin position="5477"/>
        <end position="5731"/>
    </location>
</feature>
<dbReference type="InterPro" id="IPR035899">
    <property type="entry name" value="DBL_dom_sf"/>
</dbReference>
<feature type="domain" description="Ig-like" evidence="13">
    <location>
        <begin position="2773"/>
        <end position="2864"/>
    </location>
</feature>
<dbReference type="Gene3D" id="3.30.200.20">
    <property type="entry name" value="Phosphorylase Kinase, domain 1"/>
    <property type="match status" value="2"/>
</dbReference>
<dbReference type="RefSeq" id="XP_031784408.1">
    <property type="nucleotide sequence ID" value="XM_031928548.2"/>
</dbReference>
<evidence type="ECO:0000313" key="15">
    <source>
        <dbReference type="EnsemblMetazoa" id="XP_031784408"/>
    </source>
</evidence>
<keyword evidence="6" id="KW-0067">ATP-binding</keyword>
<dbReference type="Pfam" id="PF07679">
    <property type="entry name" value="I-set"/>
    <property type="match status" value="21"/>
</dbReference>
<feature type="domain" description="Ig-like" evidence="13">
    <location>
        <begin position="3784"/>
        <end position="3874"/>
    </location>
</feature>
<keyword evidence="3" id="KW-0963">Cytoplasm</keyword>
<dbReference type="FunFam" id="2.60.40.10:FF:001223">
    <property type="entry name" value="Sidekick cell adhesion molecule 1"/>
    <property type="match status" value="1"/>
</dbReference>
<feature type="domain" description="Ig-like" evidence="13">
    <location>
        <begin position="3882"/>
        <end position="3973"/>
    </location>
</feature>
<feature type="domain" description="DH" evidence="11">
    <location>
        <begin position="1664"/>
        <end position="1846"/>
    </location>
</feature>
<feature type="domain" description="Ig-like" evidence="13">
    <location>
        <begin position="5229"/>
        <end position="5313"/>
    </location>
</feature>
<evidence type="ECO:0000256" key="6">
    <source>
        <dbReference type="ARBA" id="ARBA00022840"/>
    </source>
</evidence>
<feature type="compositionally biased region" description="Polar residues" evidence="9">
    <location>
        <begin position="3106"/>
        <end position="3115"/>
    </location>
</feature>
<dbReference type="SMART" id="SM00060">
    <property type="entry name" value="FN3"/>
    <property type="match status" value="2"/>
</dbReference>
<comment type="subcellular location">
    <subcellularLocation>
        <location evidence="1">Cytoplasm</location>
        <location evidence="1">Myofibril</location>
        <location evidence="1">Sarcomere</location>
        <location evidence="1">A band</location>
    </subcellularLocation>
</comment>
<dbReference type="GO" id="GO:0045989">
    <property type="term" value="P:positive regulation of striated muscle contraction"/>
    <property type="evidence" value="ECO:0007669"/>
    <property type="project" value="UniProtKB-ARBA"/>
</dbReference>
<dbReference type="InterPro" id="IPR055251">
    <property type="entry name" value="SOS1_NGEF_PH"/>
</dbReference>
<dbReference type="Gene3D" id="1.10.510.10">
    <property type="entry name" value="Transferase(Phosphotransferase) domain 1"/>
    <property type="match status" value="2"/>
</dbReference>
<feature type="region of interest" description="Disordered" evidence="9">
    <location>
        <begin position="5062"/>
        <end position="5093"/>
    </location>
</feature>
<reference evidence="15" key="1">
    <citation type="submission" date="2021-01" db="UniProtKB">
        <authorList>
            <consortium name="EnsemblMetazoa"/>
        </authorList>
    </citation>
    <scope>IDENTIFICATION</scope>
</reference>
<dbReference type="SMART" id="SM00233">
    <property type="entry name" value="PH"/>
    <property type="match status" value="1"/>
</dbReference>
<dbReference type="FunFam" id="2.60.40.10:FF:000345">
    <property type="entry name" value="Muscle M-line assembly protein unc-89"/>
    <property type="match status" value="3"/>
</dbReference>
<dbReference type="SMART" id="SM00409">
    <property type="entry name" value="IG"/>
    <property type="match status" value="20"/>
</dbReference>
<evidence type="ECO:0000256" key="8">
    <source>
        <dbReference type="ARBA" id="ARBA00023319"/>
    </source>
</evidence>
<dbReference type="GO" id="GO:0004672">
    <property type="term" value="F:protein kinase activity"/>
    <property type="evidence" value="ECO:0007669"/>
    <property type="project" value="InterPro"/>
</dbReference>
<dbReference type="Gene3D" id="2.30.29.30">
    <property type="entry name" value="Pleckstrin-homology domain (PH domain)/Phosphotyrosine-binding domain (PTB)"/>
    <property type="match status" value="1"/>
</dbReference>
<dbReference type="EnsemblMetazoa" id="XM_031928548">
    <property type="protein sequence ID" value="XP_031784408"/>
    <property type="gene ID" value="LOC100123490"/>
</dbReference>
<feature type="compositionally biased region" description="Basic and acidic residues" evidence="9">
    <location>
        <begin position="3126"/>
        <end position="3148"/>
    </location>
</feature>
<dbReference type="GO" id="GO:0005085">
    <property type="term" value="F:guanyl-nucleotide exchange factor activity"/>
    <property type="evidence" value="ECO:0007669"/>
    <property type="project" value="InterPro"/>
</dbReference>
<dbReference type="CDD" id="cd00063">
    <property type="entry name" value="FN3"/>
    <property type="match status" value="2"/>
</dbReference>
<dbReference type="SUPFAM" id="SSF50729">
    <property type="entry name" value="PH domain-like"/>
    <property type="match status" value="1"/>
</dbReference>
<feature type="domain" description="Ig-like" evidence="13">
    <location>
        <begin position="3487"/>
        <end position="3585"/>
    </location>
</feature>
<dbReference type="PROSITE" id="PS50011">
    <property type="entry name" value="PROTEIN_KINASE_DOM"/>
    <property type="match status" value="2"/>
</dbReference>
<dbReference type="GO" id="GO:0060298">
    <property type="term" value="P:positive regulation of sarcomere organization"/>
    <property type="evidence" value="ECO:0007669"/>
    <property type="project" value="UniProtKB-ARBA"/>
</dbReference>
<feature type="domain" description="PH" evidence="10">
    <location>
        <begin position="1858"/>
        <end position="1967"/>
    </location>
</feature>
<feature type="region of interest" description="Disordered" evidence="9">
    <location>
        <begin position="3355"/>
        <end position="3389"/>
    </location>
</feature>
<feature type="compositionally biased region" description="Polar residues" evidence="9">
    <location>
        <begin position="3259"/>
        <end position="3272"/>
    </location>
</feature>
<dbReference type="InterPro" id="IPR001849">
    <property type="entry name" value="PH_domain"/>
</dbReference>
<dbReference type="PANTHER" id="PTHR47633:SF3">
    <property type="entry name" value="STRIATED MUSCLE PREFERENTIALLY EXPRESSED PROTEIN KINASE"/>
    <property type="match status" value="1"/>
</dbReference>
<protein>
    <recommendedName>
        <fullName evidence="17">Obscurin</fullName>
    </recommendedName>
</protein>
<dbReference type="FunFam" id="2.60.40.10:FF:000802">
    <property type="entry name" value="Muscle M-line assembly protein unc-89"/>
    <property type="match status" value="1"/>
</dbReference>
<dbReference type="FunFam" id="2.60.40.10:FF:001036">
    <property type="entry name" value="Muscle M-line assembly protein unc-89"/>
    <property type="match status" value="1"/>
</dbReference>
<dbReference type="FunFam" id="2.60.40.10:FF:000425">
    <property type="entry name" value="Myosin light chain kinase"/>
    <property type="match status" value="2"/>
</dbReference>
<dbReference type="SUPFAM" id="SSF56112">
    <property type="entry name" value="Protein kinase-like (PK-like)"/>
    <property type="match status" value="2"/>
</dbReference>
<dbReference type="PROSITE" id="PS50010">
    <property type="entry name" value="DH_2"/>
    <property type="match status" value="1"/>
</dbReference>
<feature type="domain" description="Ig-like" evidence="13">
    <location>
        <begin position="2098"/>
        <end position="2188"/>
    </location>
</feature>
<dbReference type="FunFam" id="2.60.40.10:FF:001381">
    <property type="entry name" value="Uncharacterized protein, isoform C"/>
    <property type="match status" value="1"/>
</dbReference>
<dbReference type="FunFam" id="2.60.40.10:FF:000107">
    <property type="entry name" value="Myosin, light chain kinase a"/>
    <property type="match status" value="4"/>
</dbReference>
<feature type="compositionally biased region" description="Basic and acidic residues" evidence="9">
    <location>
        <begin position="3184"/>
        <end position="3206"/>
    </location>
</feature>
<keyword evidence="16" id="KW-1185">Reference proteome</keyword>
<evidence type="ECO:0000256" key="3">
    <source>
        <dbReference type="ARBA" id="ARBA00022490"/>
    </source>
</evidence>
<feature type="region of interest" description="Disordered" evidence="9">
    <location>
        <begin position="3104"/>
        <end position="3334"/>
    </location>
</feature>
<dbReference type="PANTHER" id="PTHR47633">
    <property type="entry name" value="IMMUNOGLOBULIN"/>
    <property type="match status" value="1"/>
</dbReference>
<evidence type="ECO:0000313" key="16">
    <source>
        <dbReference type="Proteomes" id="UP000002358"/>
    </source>
</evidence>
<dbReference type="InterPro" id="IPR000719">
    <property type="entry name" value="Prot_kinase_dom"/>
</dbReference>
<dbReference type="FunFam" id="2.60.40.10:FF:000940">
    <property type="entry name" value="Muscle M-line assembly protein unc-89"/>
    <property type="match status" value="1"/>
</dbReference>
<evidence type="ECO:0000256" key="9">
    <source>
        <dbReference type="SAM" id="MobiDB-lite"/>
    </source>
</evidence>
<dbReference type="CTD" id="3346201"/>
<evidence type="ECO:0000256" key="5">
    <source>
        <dbReference type="ARBA" id="ARBA00022741"/>
    </source>
</evidence>
<feature type="domain" description="Ig-like" evidence="13">
    <location>
        <begin position="4083"/>
        <end position="4171"/>
    </location>
</feature>
<feature type="domain" description="Protein kinase" evidence="12">
    <location>
        <begin position="4751"/>
        <end position="5004"/>
    </location>
</feature>
<dbReference type="Gene3D" id="1.20.900.10">
    <property type="entry name" value="Dbl homology (DH) domain"/>
    <property type="match status" value="1"/>
</dbReference>
<proteinExistence type="inferred from homology"/>
<feature type="domain" description="Ig-like" evidence="13">
    <location>
        <begin position="2678"/>
        <end position="2768"/>
    </location>
</feature>
<keyword evidence="7" id="KW-1015">Disulfide bond</keyword>
<evidence type="ECO:0000259" key="13">
    <source>
        <dbReference type="PROSITE" id="PS50835"/>
    </source>
</evidence>
<feature type="domain" description="Ig-like" evidence="13">
    <location>
        <begin position="2584"/>
        <end position="2673"/>
    </location>
</feature>
<evidence type="ECO:0008006" key="17">
    <source>
        <dbReference type="Google" id="ProtNLM"/>
    </source>
</evidence>
<dbReference type="FunCoup" id="A0A7M7QAM3">
    <property type="interactions" value="42"/>
</dbReference>
<dbReference type="FunFam" id="2.30.29.30:FF:000519">
    <property type="entry name" value="Muscle M-line assembly protein unc-89-like Protein"/>
    <property type="match status" value="1"/>
</dbReference>
<feature type="domain" description="Ig-like" evidence="13">
    <location>
        <begin position="2396"/>
        <end position="2485"/>
    </location>
</feature>
<feature type="compositionally biased region" description="Polar residues" evidence="9">
    <location>
        <begin position="2065"/>
        <end position="2081"/>
    </location>
</feature>
<dbReference type="SUPFAM" id="SSF48065">
    <property type="entry name" value="DBL homology domain (DH-domain)"/>
    <property type="match status" value="1"/>
</dbReference>
<feature type="compositionally biased region" description="Basic and acidic residues" evidence="9">
    <location>
        <begin position="193"/>
        <end position="213"/>
    </location>
</feature>
<dbReference type="InterPro" id="IPR011009">
    <property type="entry name" value="Kinase-like_dom_sf"/>
</dbReference>
<dbReference type="SUPFAM" id="SSF48726">
    <property type="entry name" value="Immunoglobulin"/>
    <property type="match status" value="21"/>
</dbReference>
<dbReference type="InParanoid" id="A0A7M7QAM3"/>
<dbReference type="SUPFAM" id="SSF49265">
    <property type="entry name" value="Fibronectin type III"/>
    <property type="match status" value="1"/>
</dbReference>
<feature type="domain" description="Fibronectin type-III" evidence="14">
    <location>
        <begin position="5325"/>
        <end position="5421"/>
    </location>
</feature>
<feature type="region of interest" description="Disordered" evidence="9">
    <location>
        <begin position="191"/>
        <end position="231"/>
    </location>
</feature>
<name>A0A7M7QAM3_NASVI</name>
<feature type="compositionally biased region" description="Basic and acidic residues" evidence="9">
    <location>
        <begin position="3155"/>
        <end position="3177"/>
    </location>
</feature>
<dbReference type="FunFam" id="1.20.900.10:FF:000033">
    <property type="entry name" value="Muscle M-line assembly protein unc-89-like Protein"/>
    <property type="match status" value="1"/>
</dbReference>
<dbReference type="GO" id="GO:0030154">
    <property type="term" value="P:cell differentiation"/>
    <property type="evidence" value="ECO:0007669"/>
    <property type="project" value="UniProtKB-ARBA"/>
</dbReference>
<dbReference type="CDD" id="cd13325">
    <property type="entry name" value="PH_unc89"/>
    <property type="match status" value="1"/>
</dbReference>
<dbReference type="InterPro" id="IPR003961">
    <property type="entry name" value="FN3_dom"/>
</dbReference>
<feature type="domain" description="Ig-like" evidence="13">
    <location>
        <begin position="2270"/>
        <end position="2381"/>
    </location>
</feature>
<dbReference type="InterPro" id="IPR003599">
    <property type="entry name" value="Ig_sub"/>
</dbReference>
<feature type="region of interest" description="Disordered" evidence="9">
    <location>
        <begin position="1983"/>
        <end position="2016"/>
    </location>
</feature>
<dbReference type="CDD" id="cd00096">
    <property type="entry name" value="Ig"/>
    <property type="match status" value="1"/>
</dbReference>
<dbReference type="OrthoDB" id="2570713at2759"/>
<feature type="compositionally biased region" description="Basic and acidic residues" evidence="9">
    <location>
        <begin position="3213"/>
        <end position="3235"/>
    </location>
</feature>
<keyword evidence="8" id="KW-0393">Immunoglobulin domain</keyword>
<dbReference type="GO" id="GO:0031672">
    <property type="term" value="C:A band"/>
    <property type="evidence" value="ECO:0007669"/>
    <property type="project" value="UniProtKB-SubCell"/>
</dbReference>